<dbReference type="GeneID" id="7047581"/>
<dbReference type="InterPro" id="IPR051380">
    <property type="entry name" value="pH-response_reg_palI/RIM9"/>
</dbReference>
<evidence type="ECO:0000256" key="5">
    <source>
        <dbReference type="SAM" id="MobiDB-lite"/>
    </source>
</evidence>
<organism evidence="7 9">
    <name type="scientific">Schizosaccharomyces japonicus (strain yFS275 / FY16936)</name>
    <name type="common">Fission yeast</name>
    <dbReference type="NCBI Taxonomy" id="402676"/>
    <lineage>
        <taxon>Eukaryota</taxon>
        <taxon>Fungi</taxon>
        <taxon>Dikarya</taxon>
        <taxon>Ascomycota</taxon>
        <taxon>Taphrinomycotina</taxon>
        <taxon>Schizosaccharomycetes</taxon>
        <taxon>Schizosaccharomycetales</taxon>
        <taxon>Schizosaccharomycetaceae</taxon>
        <taxon>Schizosaccharomyces</taxon>
    </lineage>
</organism>
<dbReference type="JaponicusDB" id="SJAG_04058">
    <property type="gene designation" value="mac1"/>
</dbReference>
<feature type="region of interest" description="Disordered" evidence="5">
    <location>
        <begin position="292"/>
        <end position="476"/>
    </location>
</feature>
<evidence type="ECO:0000313" key="7">
    <source>
        <dbReference type="EMBL" id="EEB08886.1"/>
    </source>
</evidence>
<dbReference type="GO" id="GO:0032153">
    <property type="term" value="C:cell division site"/>
    <property type="evidence" value="ECO:0000318"/>
    <property type="project" value="GO_Central"/>
</dbReference>
<evidence type="ECO:0000256" key="1">
    <source>
        <dbReference type="ARBA" id="ARBA00004141"/>
    </source>
</evidence>
<feature type="transmembrane region" description="Helical" evidence="6">
    <location>
        <begin position="122"/>
        <end position="145"/>
    </location>
</feature>
<dbReference type="RefSeq" id="XP_002175179.1">
    <property type="nucleotide sequence ID" value="XM_002175143.2"/>
</dbReference>
<sequence>MIRNAFGFVSLVLLMAAMTMLIFGCITSPVTEALHLAAVDNIHFGIFGYCNLNTSVCSSTSFGYQLESETSNFYFKKEATRLTFTKVLIAHIVGAGMSLIASFFTVLSLFQRLNRKRGLSIFLILIVVFAMLVSVLAYVIELILFLPHNNWPSHIAAGAIAAQFFAIIFLSVRDVSIARANKRERKVAAAVREVEEKTVYNEDEVSDANYPLTLDAKLNEAKATLPHFAARSNDQLSVPATRLDTASSISSLNVDHKGSADVVRESVIINSYSSSPDKHANVSLAGYEEFRDSDYSPTHTPQPTSSPFAMPNNASANAVNNKVSAPSTHSQNSTSVFAVPPQPSSRSAASAPRSRSPSNTGPRPLPNNHAFNPNSHPRGRPQNVQRPRGQMHPPPGRSPLNGTPNAAPNMRNASRGAPRPRPQRRVPPAQQQPPASFDQHPVTSSTLDALSGNADFELPTRKPYRPRAGMNNHGPY</sequence>
<accession>B6K5T2</accession>
<evidence type="ECO:0000256" key="2">
    <source>
        <dbReference type="ARBA" id="ARBA00022692"/>
    </source>
</evidence>
<protein>
    <submittedName>
        <fullName evidence="7">Membrane anchored protein Mac1</fullName>
    </submittedName>
</protein>
<name>B6K5T2_SCHJY</name>
<dbReference type="InterPro" id="IPR009571">
    <property type="entry name" value="SUR7/Rim9-like_fungi"/>
</dbReference>
<feature type="compositionally biased region" description="Low complexity" evidence="5">
    <location>
        <begin position="296"/>
        <end position="327"/>
    </location>
</feature>
<dbReference type="PANTHER" id="PTHR28013:SF3">
    <property type="entry name" value="PROTEIN DCV1-RELATED"/>
    <property type="match status" value="1"/>
</dbReference>
<dbReference type="PROSITE" id="PS51257">
    <property type="entry name" value="PROKAR_LIPOPROTEIN"/>
    <property type="match status" value="1"/>
</dbReference>
<keyword evidence="4 6" id="KW-0472">Membrane</keyword>
<feature type="transmembrane region" description="Helical" evidence="6">
    <location>
        <begin position="151"/>
        <end position="172"/>
    </location>
</feature>
<keyword evidence="9" id="KW-1185">Reference proteome</keyword>
<evidence type="ECO:0000256" key="3">
    <source>
        <dbReference type="ARBA" id="ARBA00022989"/>
    </source>
</evidence>
<dbReference type="Proteomes" id="UP000001744">
    <property type="component" value="Unassembled WGS sequence"/>
</dbReference>
<dbReference type="GO" id="GO:0005886">
    <property type="term" value="C:plasma membrane"/>
    <property type="evidence" value="ECO:0000318"/>
    <property type="project" value="GO_Central"/>
</dbReference>
<keyword evidence="2 6" id="KW-0812">Transmembrane</keyword>
<dbReference type="PANTHER" id="PTHR28013">
    <property type="entry name" value="PROTEIN DCV1-RELATED"/>
    <property type="match status" value="1"/>
</dbReference>
<evidence type="ECO:0000313" key="9">
    <source>
        <dbReference type="Proteomes" id="UP000001744"/>
    </source>
</evidence>
<reference evidence="7 9" key="1">
    <citation type="journal article" date="2011" name="Science">
        <title>Comparative functional genomics of the fission yeasts.</title>
        <authorList>
            <person name="Rhind N."/>
            <person name="Chen Z."/>
            <person name="Yassour M."/>
            <person name="Thompson D.A."/>
            <person name="Haas B.J."/>
            <person name="Habib N."/>
            <person name="Wapinski I."/>
            <person name="Roy S."/>
            <person name="Lin M.F."/>
            <person name="Heiman D.I."/>
            <person name="Young S.K."/>
            <person name="Furuya K."/>
            <person name="Guo Y."/>
            <person name="Pidoux A."/>
            <person name="Chen H.M."/>
            <person name="Robbertse B."/>
            <person name="Goldberg J.M."/>
            <person name="Aoki K."/>
            <person name="Bayne E.H."/>
            <person name="Berlin A.M."/>
            <person name="Desjardins C.A."/>
            <person name="Dobbs E."/>
            <person name="Dukaj L."/>
            <person name="Fan L."/>
            <person name="FitzGerald M.G."/>
            <person name="French C."/>
            <person name="Gujja S."/>
            <person name="Hansen K."/>
            <person name="Keifenheim D."/>
            <person name="Levin J.Z."/>
            <person name="Mosher R.A."/>
            <person name="Mueller C.A."/>
            <person name="Pfiffner J."/>
            <person name="Priest M."/>
            <person name="Russ C."/>
            <person name="Smialowska A."/>
            <person name="Swoboda P."/>
            <person name="Sykes S.M."/>
            <person name="Vaughn M."/>
            <person name="Vengrova S."/>
            <person name="Yoder R."/>
            <person name="Zeng Q."/>
            <person name="Allshire R."/>
            <person name="Baulcombe D."/>
            <person name="Birren B.W."/>
            <person name="Brown W."/>
            <person name="Ekwall K."/>
            <person name="Kellis M."/>
            <person name="Leatherwood J."/>
            <person name="Levin H."/>
            <person name="Margalit H."/>
            <person name="Martienssen R."/>
            <person name="Nieduszynski C.A."/>
            <person name="Spatafora J.W."/>
            <person name="Friedman N."/>
            <person name="Dalgaard J.Z."/>
            <person name="Baumann P."/>
            <person name="Niki H."/>
            <person name="Regev A."/>
            <person name="Nusbaum C."/>
        </authorList>
    </citation>
    <scope>NUCLEOTIDE SEQUENCE [LARGE SCALE GENOMIC DNA]</scope>
    <source>
        <strain evidence="9">yFS275 / FY16936</strain>
    </source>
</reference>
<dbReference type="eggNOG" id="ENOG502RYG1">
    <property type="taxonomic scope" value="Eukaryota"/>
</dbReference>
<dbReference type="EMBL" id="KE651167">
    <property type="protein sequence ID" value="EEB08886.1"/>
    <property type="molecule type" value="Genomic_DNA"/>
</dbReference>
<dbReference type="STRING" id="402676.B6K5T2"/>
<dbReference type="OMA" id="MIRNAFG"/>
<comment type="subcellular location">
    <subcellularLocation>
        <location evidence="1">Membrane</location>
        <topology evidence="1">Multi-pass membrane protein</topology>
    </subcellularLocation>
</comment>
<keyword evidence="3 6" id="KW-1133">Transmembrane helix</keyword>
<evidence type="ECO:0000256" key="4">
    <source>
        <dbReference type="ARBA" id="ARBA00023136"/>
    </source>
</evidence>
<evidence type="ECO:0000256" key="6">
    <source>
        <dbReference type="SAM" id="Phobius"/>
    </source>
</evidence>
<dbReference type="Pfam" id="PF06687">
    <property type="entry name" value="SUR7"/>
    <property type="match status" value="1"/>
</dbReference>
<feature type="compositionally biased region" description="Low complexity" evidence="5">
    <location>
        <begin position="426"/>
        <end position="435"/>
    </location>
</feature>
<dbReference type="AlphaFoldDB" id="B6K5T2"/>
<dbReference type="VEuPathDB" id="FungiDB:SJAG_04058"/>
<dbReference type="OrthoDB" id="2354757at2759"/>
<gene>
    <name evidence="8" type="primary">mac1</name>
    <name evidence="7" type="ORF">SJAG_04058</name>
</gene>
<feature type="compositionally biased region" description="Low complexity" evidence="5">
    <location>
        <begin position="344"/>
        <end position="358"/>
    </location>
</feature>
<feature type="transmembrane region" description="Helical" evidence="6">
    <location>
        <begin position="88"/>
        <end position="110"/>
    </location>
</feature>
<proteinExistence type="predicted"/>
<dbReference type="GO" id="GO:0035838">
    <property type="term" value="C:growing cell tip"/>
    <property type="evidence" value="ECO:0000318"/>
    <property type="project" value="GO_Central"/>
</dbReference>
<dbReference type="HOGENOM" id="CLU_021379_0_0_1"/>
<evidence type="ECO:0000313" key="8">
    <source>
        <dbReference type="JaponicusDB" id="SJAG_04058"/>
    </source>
</evidence>